<protein>
    <recommendedName>
        <fullName evidence="12">Phospholipid-lipopolysaccharide ABC transporter</fullName>
    </recommendedName>
</protein>
<dbReference type="InterPro" id="IPR011527">
    <property type="entry name" value="ABC1_TM_dom"/>
</dbReference>
<comment type="subcellular location">
    <subcellularLocation>
        <location evidence="1">Cell membrane</location>
        <topology evidence="1">Multi-pass membrane protein</topology>
    </subcellularLocation>
</comment>
<dbReference type="PANTHER" id="PTHR24221:SF654">
    <property type="entry name" value="ATP-BINDING CASSETTE SUB-FAMILY B MEMBER 6"/>
    <property type="match status" value="1"/>
</dbReference>
<dbReference type="InterPro" id="IPR017871">
    <property type="entry name" value="ABC_transporter-like_CS"/>
</dbReference>
<keyword evidence="4" id="KW-0067">ATP-binding</keyword>
<dbReference type="AlphaFoldDB" id="A0A0A1Z9T2"/>
<feature type="transmembrane region" description="Helical" evidence="7">
    <location>
        <begin position="143"/>
        <end position="161"/>
    </location>
</feature>
<dbReference type="PROSITE" id="PS00211">
    <property type="entry name" value="ABC_TRANSPORTER_1"/>
    <property type="match status" value="1"/>
</dbReference>
<dbReference type="InterPro" id="IPR036640">
    <property type="entry name" value="ABC1_TM_sf"/>
</dbReference>
<evidence type="ECO:0008006" key="12">
    <source>
        <dbReference type="Google" id="ProtNLM"/>
    </source>
</evidence>
<evidence type="ECO:0000313" key="10">
    <source>
        <dbReference type="EMBL" id="KGF85306.1"/>
    </source>
</evidence>
<evidence type="ECO:0000256" key="7">
    <source>
        <dbReference type="SAM" id="Phobius"/>
    </source>
</evidence>
<dbReference type="GO" id="GO:0140359">
    <property type="term" value="F:ABC-type transporter activity"/>
    <property type="evidence" value="ECO:0007669"/>
    <property type="project" value="InterPro"/>
</dbReference>
<dbReference type="GO" id="GO:0034040">
    <property type="term" value="F:ATPase-coupled lipid transmembrane transporter activity"/>
    <property type="evidence" value="ECO:0007669"/>
    <property type="project" value="TreeGrafter"/>
</dbReference>
<dbReference type="Pfam" id="PF00664">
    <property type="entry name" value="ABC_membrane"/>
    <property type="match status" value="1"/>
</dbReference>
<evidence type="ECO:0000256" key="6">
    <source>
        <dbReference type="ARBA" id="ARBA00023136"/>
    </source>
</evidence>
<dbReference type="Gene3D" id="3.40.50.300">
    <property type="entry name" value="P-loop containing nucleotide triphosphate hydrolases"/>
    <property type="match status" value="1"/>
</dbReference>
<evidence type="ECO:0000256" key="3">
    <source>
        <dbReference type="ARBA" id="ARBA00022741"/>
    </source>
</evidence>
<feature type="transmembrane region" description="Helical" evidence="7">
    <location>
        <begin position="32"/>
        <end position="53"/>
    </location>
</feature>
<dbReference type="InterPro" id="IPR039421">
    <property type="entry name" value="Type_1_exporter"/>
</dbReference>
<dbReference type="PROSITE" id="PS50893">
    <property type="entry name" value="ABC_TRANSPORTER_2"/>
    <property type="match status" value="1"/>
</dbReference>
<evidence type="ECO:0000256" key="4">
    <source>
        <dbReference type="ARBA" id="ARBA00022840"/>
    </source>
</evidence>
<dbReference type="InterPro" id="IPR003593">
    <property type="entry name" value="AAA+_ATPase"/>
</dbReference>
<dbReference type="STRING" id="59925.EU91_1406"/>
<dbReference type="Gene3D" id="1.20.1560.10">
    <property type="entry name" value="ABC transporter type 1, transmembrane domain"/>
    <property type="match status" value="1"/>
</dbReference>
<gene>
    <name evidence="10" type="ORF">EU91_1406</name>
</gene>
<dbReference type="PROSITE" id="PS50929">
    <property type="entry name" value="ABC_TM1F"/>
    <property type="match status" value="1"/>
</dbReference>
<feature type="transmembrane region" description="Helical" evidence="7">
    <location>
        <begin position="59"/>
        <end position="79"/>
    </location>
</feature>
<evidence type="ECO:0000259" key="8">
    <source>
        <dbReference type="PROSITE" id="PS50893"/>
    </source>
</evidence>
<dbReference type="SMART" id="SM00382">
    <property type="entry name" value="AAA"/>
    <property type="match status" value="1"/>
</dbReference>
<keyword evidence="2 7" id="KW-0812">Transmembrane</keyword>
<dbReference type="InterPro" id="IPR003439">
    <property type="entry name" value="ABC_transporter-like_ATP-bd"/>
</dbReference>
<dbReference type="SUPFAM" id="SSF52540">
    <property type="entry name" value="P-loop containing nucleoside triphosphate hydrolases"/>
    <property type="match status" value="1"/>
</dbReference>
<dbReference type="InterPro" id="IPR027417">
    <property type="entry name" value="P-loop_NTPase"/>
</dbReference>
<dbReference type="PANTHER" id="PTHR24221">
    <property type="entry name" value="ATP-BINDING CASSETTE SUB-FAMILY B"/>
    <property type="match status" value="1"/>
</dbReference>
<evidence type="ECO:0000256" key="5">
    <source>
        <dbReference type="ARBA" id="ARBA00022989"/>
    </source>
</evidence>
<feature type="domain" description="ABC transporter" evidence="8">
    <location>
        <begin position="234"/>
        <end position="473"/>
    </location>
</feature>
<dbReference type="SUPFAM" id="SSF90123">
    <property type="entry name" value="ABC transporter transmembrane region"/>
    <property type="match status" value="1"/>
</dbReference>
<feature type="domain" description="ABC transmembrane type-1" evidence="9">
    <location>
        <begin position="1"/>
        <end position="159"/>
    </location>
</feature>
<name>A0A0A1Z9T2_PROMR</name>
<dbReference type="EMBL" id="JNAH01000008">
    <property type="protein sequence ID" value="KGF85306.1"/>
    <property type="molecule type" value="Genomic_DNA"/>
</dbReference>
<accession>A0A0A1Z9T2</accession>
<dbReference type="GO" id="GO:0005886">
    <property type="term" value="C:plasma membrane"/>
    <property type="evidence" value="ECO:0007669"/>
    <property type="project" value="UniProtKB-SubCell"/>
</dbReference>
<dbReference type="eggNOG" id="COG1132">
    <property type="taxonomic scope" value="Bacteria"/>
</dbReference>
<keyword evidence="6 7" id="KW-0472">Membrane</keyword>
<keyword evidence="5 7" id="KW-1133">Transmembrane helix</keyword>
<evidence type="ECO:0000259" key="9">
    <source>
        <dbReference type="PROSITE" id="PS50929"/>
    </source>
</evidence>
<proteinExistence type="predicted"/>
<dbReference type="GO" id="GO:0016887">
    <property type="term" value="F:ATP hydrolysis activity"/>
    <property type="evidence" value="ECO:0007669"/>
    <property type="project" value="InterPro"/>
</dbReference>
<evidence type="ECO:0000256" key="2">
    <source>
        <dbReference type="ARBA" id="ARBA00022692"/>
    </source>
</evidence>
<dbReference type="Pfam" id="PF00005">
    <property type="entry name" value="ABC_tran"/>
    <property type="match status" value="1"/>
</dbReference>
<comment type="caution">
    <text evidence="10">The sequence shown here is derived from an EMBL/GenBank/DDBJ whole genome shotgun (WGS) entry which is preliminary data.</text>
</comment>
<keyword evidence="3" id="KW-0547">Nucleotide-binding</keyword>
<reference evidence="11" key="1">
    <citation type="journal article" date="2014" name="Sci. Data">
        <title>Genomes of diverse isolates of the marine cyanobacterium Prochlorococcus.</title>
        <authorList>
            <person name="Biller S."/>
            <person name="Berube P."/>
            <person name="Thompson J."/>
            <person name="Kelly L."/>
            <person name="Roggensack S."/>
            <person name="Awad L."/>
            <person name="Roache-Johnson K."/>
            <person name="Ding H."/>
            <person name="Giovannoni S.J."/>
            <person name="Moore L.R."/>
            <person name="Chisholm S.W."/>
        </authorList>
    </citation>
    <scope>NUCLEOTIDE SEQUENCE [LARGE SCALE GENOMIC DNA]</scope>
    <source>
        <strain evidence="11">GP2</strain>
    </source>
</reference>
<sequence>MPYSWHQTINSSVLKGYITKDVDNVSEYVKGITFILVNSILIMVISSYLIFVYPLRTAILLSIISFLYLSLFFKIKFSLSNDGKIYSKKYQETLQIAEETYNNIDIIKLSNNFEYFKKKFNFPNKEFRNMSANINIKSQSPRYIIETFILVLIIAASLFIYSKDKDFQNEFIALGTIGLGSLKLLTPLQQFFNGVTCIQAYKSSFKKISNFLLKNNKLIKRSNKLFNMDKDIILEFLNVSFRYKTDDKYSLSKINLKIKQGQKIGVVGFSGSGKSTFAKLLMGLLVPNEGFIINENRNIFMSQSNLSNWQDMISYFPPDIYLIDGTILNNIAYGIEAKNIDKKKVIKSSKLSEIEEFVNSLPMKYLTKVGEKGSKLSAGQKQRIGISRGLYKEPKILVLDEALNSLDIKNELKIINNIFENFKHSTVILISHRLNSLKKCDQIIVFNDGSIQDIGNYFDLSKRNKLFNKLLSLEKE</sequence>
<dbReference type="Proteomes" id="UP000030598">
    <property type="component" value="Unassembled WGS sequence"/>
</dbReference>
<evidence type="ECO:0000256" key="1">
    <source>
        <dbReference type="ARBA" id="ARBA00004651"/>
    </source>
</evidence>
<organism evidence="10 11">
    <name type="scientific">Prochlorococcus marinus str. GP2</name>
    <dbReference type="NCBI Taxonomy" id="59925"/>
    <lineage>
        <taxon>Bacteria</taxon>
        <taxon>Bacillati</taxon>
        <taxon>Cyanobacteriota</taxon>
        <taxon>Cyanophyceae</taxon>
        <taxon>Synechococcales</taxon>
        <taxon>Prochlorococcaceae</taxon>
        <taxon>Prochlorococcus</taxon>
    </lineage>
</organism>
<dbReference type="GO" id="GO:0005524">
    <property type="term" value="F:ATP binding"/>
    <property type="evidence" value="ECO:0007669"/>
    <property type="project" value="UniProtKB-KW"/>
</dbReference>
<evidence type="ECO:0000313" key="11">
    <source>
        <dbReference type="Proteomes" id="UP000030598"/>
    </source>
</evidence>